<organism evidence="2 3">
    <name type="scientific">Wolfiporia cocos (strain MD-104)</name>
    <name type="common">Brown rot fungus</name>
    <dbReference type="NCBI Taxonomy" id="742152"/>
    <lineage>
        <taxon>Eukaryota</taxon>
        <taxon>Fungi</taxon>
        <taxon>Dikarya</taxon>
        <taxon>Basidiomycota</taxon>
        <taxon>Agaricomycotina</taxon>
        <taxon>Agaricomycetes</taxon>
        <taxon>Polyporales</taxon>
        <taxon>Phaeolaceae</taxon>
        <taxon>Wolfiporia</taxon>
    </lineage>
</organism>
<evidence type="ECO:0000313" key="2">
    <source>
        <dbReference type="EMBL" id="PCH38557.1"/>
    </source>
</evidence>
<proteinExistence type="predicted"/>
<sequence>MSCKRQLSRTVTGSVGGGSRRPTPDKVLKLRDLFLERKNVKERNNLRELGLSRQSLNALADIRGEDVPMDIDDSDQLAPAMELGYDDDNGWETLPDDLHANADFMQALRDITHSKYQKRKDDRTWHHRIQNMDKNWRVILPTITDTYIDWQYSERVQARMPDTTPYDFEIETFDIFSMARSAVISRDSDSQSVAVALVINKYLGTMPISPSLAISL</sequence>
<dbReference type="Proteomes" id="UP000218811">
    <property type="component" value="Unassembled WGS sequence"/>
</dbReference>
<reference evidence="2 3" key="1">
    <citation type="journal article" date="2012" name="Science">
        <title>The Paleozoic origin of enzymatic lignin decomposition reconstructed from 31 fungal genomes.</title>
        <authorList>
            <person name="Floudas D."/>
            <person name="Binder M."/>
            <person name="Riley R."/>
            <person name="Barry K."/>
            <person name="Blanchette R.A."/>
            <person name="Henrissat B."/>
            <person name="Martinez A.T."/>
            <person name="Otillar R."/>
            <person name="Spatafora J.W."/>
            <person name="Yadav J.S."/>
            <person name="Aerts A."/>
            <person name="Benoit I."/>
            <person name="Boyd A."/>
            <person name="Carlson A."/>
            <person name="Copeland A."/>
            <person name="Coutinho P.M."/>
            <person name="de Vries R.P."/>
            <person name="Ferreira P."/>
            <person name="Findley K."/>
            <person name="Foster B."/>
            <person name="Gaskell J."/>
            <person name="Glotzer D."/>
            <person name="Gorecki P."/>
            <person name="Heitman J."/>
            <person name="Hesse C."/>
            <person name="Hori C."/>
            <person name="Igarashi K."/>
            <person name="Jurgens J.A."/>
            <person name="Kallen N."/>
            <person name="Kersten P."/>
            <person name="Kohler A."/>
            <person name="Kuees U."/>
            <person name="Kumar T.K.A."/>
            <person name="Kuo A."/>
            <person name="LaButti K."/>
            <person name="Larrondo L.F."/>
            <person name="Lindquist E."/>
            <person name="Ling A."/>
            <person name="Lombard V."/>
            <person name="Lucas S."/>
            <person name="Lundell T."/>
            <person name="Martin R."/>
            <person name="McLaughlin D.J."/>
            <person name="Morgenstern I."/>
            <person name="Morin E."/>
            <person name="Murat C."/>
            <person name="Nagy L.G."/>
            <person name="Nolan M."/>
            <person name="Ohm R.A."/>
            <person name="Patyshakuliyeva A."/>
            <person name="Rokas A."/>
            <person name="Ruiz-Duenas F.J."/>
            <person name="Sabat G."/>
            <person name="Salamov A."/>
            <person name="Samejima M."/>
            <person name="Schmutz J."/>
            <person name="Slot J.C."/>
            <person name="St John F."/>
            <person name="Stenlid J."/>
            <person name="Sun H."/>
            <person name="Sun S."/>
            <person name="Syed K."/>
            <person name="Tsang A."/>
            <person name="Wiebenga A."/>
            <person name="Young D."/>
            <person name="Pisabarro A."/>
            <person name="Eastwood D.C."/>
            <person name="Martin F."/>
            <person name="Cullen D."/>
            <person name="Grigoriev I.V."/>
            <person name="Hibbett D.S."/>
        </authorList>
    </citation>
    <scope>NUCLEOTIDE SEQUENCE [LARGE SCALE GENOMIC DNA]</scope>
    <source>
        <strain evidence="2 3">MD-104</strain>
    </source>
</reference>
<feature type="region of interest" description="Disordered" evidence="1">
    <location>
        <begin position="1"/>
        <end position="23"/>
    </location>
</feature>
<gene>
    <name evidence="2" type="ORF">WOLCODRAFT_149494</name>
</gene>
<dbReference type="EMBL" id="KB467942">
    <property type="protein sequence ID" value="PCH38557.1"/>
    <property type="molecule type" value="Genomic_DNA"/>
</dbReference>
<evidence type="ECO:0000313" key="3">
    <source>
        <dbReference type="Proteomes" id="UP000218811"/>
    </source>
</evidence>
<dbReference type="AlphaFoldDB" id="A0A2H3JRC3"/>
<keyword evidence="3" id="KW-1185">Reference proteome</keyword>
<protein>
    <submittedName>
        <fullName evidence="2">Uncharacterized protein</fullName>
    </submittedName>
</protein>
<evidence type="ECO:0000256" key="1">
    <source>
        <dbReference type="SAM" id="MobiDB-lite"/>
    </source>
</evidence>
<name>A0A2H3JRC3_WOLCO</name>
<accession>A0A2H3JRC3</accession>